<dbReference type="PANTHER" id="PTHR43618:SF8">
    <property type="entry name" value="7ALPHA-HYDROXYSTEROID DEHYDROGENASE"/>
    <property type="match status" value="1"/>
</dbReference>
<evidence type="ECO:0000256" key="1">
    <source>
        <dbReference type="ARBA" id="ARBA00006484"/>
    </source>
</evidence>
<evidence type="ECO:0000313" key="6">
    <source>
        <dbReference type="Proteomes" id="UP001595615"/>
    </source>
</evidence>
<sequence>MTDTLRTLFDLTGKTALVTGGSRGLGMQMCEALGEFGARIIITARKQHELDEAVAHLKTLGIEALAISADLGKPGEAVRVIEAIDAAGWSVDILVNNAGTSWGSPAEDHPLDAWEKLMALNLTAPFVLAKEAAKRWMIGRNWGRIINIASVEGLGGHHARMIGTIAYNTSKGGLINFTRALAAEWGAHGITVNAIAPGYFPSKLTAYTFEHFEKDLIDDTPRGQLGGPADLKGVTLLFATDASAHITGQVVAVDGGAILI</sequence>
<keyword evidence="2" id="KW-0521">NADP</keyword>
<dbReference type="InterPro" id="IPR020904">
    <property type="entry name" value="Sc_DH/Rdtase_CS"/>
</dbReference>
<comment type="similarity">
    <text evidence="1 4">Belongs to the short-chain dehydrogenases/reductases (SDR) family.</text>
</comment>
<keyword evidence="6" id="KW-1185">Reference proteome</keyword>
<evidence type="ECO:0000313" key="5">
    <source>
        <dbReference type="EMBL" id="MFC3712555.1"/>
    </source>
</evidence>
<accession>A0ABV7X8U4</accession>
<dbReference type="InterPro" id="IPR036291">
    <property type="entry name" value="NAD(P)-bd_dom_sf"/>
</dbReference>
<organism evidence="5 6">
    <name type="scientific">Sphingoaurantiacus capsulatus</name>
    <dbReference type="NCBI Taxonomy" id="1771310"/>
    <lineage>
        <taxon>Bacteria</taxon>
        <taxon>Pseudomonadati</taxon>
        <taxon>Pseudomonadota</taxon>
        <taxon>Alphaproteobacteria</taxon>
        <taxon>Sphingomonadales</taxon>
        <taxon>Sphingosinicellaceae</taxon>
        <taxon>Sphingoaurantiacus</taxon>
    </lineage>
</organism>
<dbReference type="PRINTS" id="PR00081">
    <property type="entry name" value="GDHRDH"/>
</dbReference>
<dbReference type="NCBIfam" id="NF006070">
    <property type="entry name" value="PRK08213.1"/>
    <property type="match status" value="1"/>
</dbReference>
<dbReference type="PANTHER" id="PTHR43618">
    <property type="entry name" value="7-ALPHA-HYDROXYSTEROID DEHYDROGENASE"/>
    <property type="match status" value="1"/>
</dbReference>
<dbReference type="InterPro" id="IPR052178">
    <property type="entry name" value="Sec_Metab_Biosynth_SDR"/>
</dbReference>
<protein>
    <submittedName>
        <fullName evidence="5">SDR family oxidoreductase</fullName>
    </submittedName>
</protein>
<proteinExistence type="inferred from homology"/>
<dbReference type="Gene3D" id="3.40.50.720">
    <property type="entry name" value="NAD(P)-binding Rossmann-like Domain"/>
    <property type="match status" value="1"/>
</dbReference>
<evidence type="ECO:0000256" key="2">
    <source>
        <dbReference type="ARBA" id="ARBA00022857"/>
    </source>
</evidence>
<dbReference type="PRINTS" id="PR00080">
    <property type="entry name" value="SDRFAMILY"/>
</dbReference>
<name>A0ABV7X8U4_9SPHN</name>
<evidence type="ECO:0000256" key="3">
    <source>
        <dbReference type="ARBA" id="ARBA00023002"/>
    </source>
</evidence>
<dbReference type="EMBL" id="JBHRXV010000005">
    <property type="protein sequence ID" value="MFC3712555.1"/>
    <property type="molecule type" value="Genomic_DNA"/>
</dbReference>
<reference evidence="6" key="1">
    <citation type="journal article" date="2019" name="Int. J. Syst. Evol. Microbiol.">
        <title>The Global Catalogue of Microorganisms (GCM) 10K type strain sequencing project: providing services to taxonomists for standard genome sequencing and annotation.</title>
        <authorList>
            <consortium name="The Broad Institute Genomics Platform"/>
            <consortium name="The Broad Institute Genome Sequencing Center for Infectious Disease"/>
            <person name="Wu L."/>
            <person name="Ma J."/>
        </authorList>
    </citation>
    <scope>NUCLEOTIDE SEQUENCE [LARGE SCALE GENOMIC DNA]</scope>
    <source>
        <strain evidence="6">KCTC 42644</strain>
    </source>
</reference>
<gene>
    <name evidence="5" type="ORF">ACFOMD_08240</name>
</gene>
<dbReference type="PROSITE" id="PS00061">
    <property type="entry name" value="ADH_SHORT"/>
    <property type="match status" value="1"/>
</dbReference>
<comment type="caution">
    <text evidence="5">The sequence shown here is derived from an EMBL/GenBank/DDBJ whole genome shotgun (WGS) entry which is preliminary data.</text>
</comment>
<dbReference type="RefSeq" id="WP_380859684.1">
    <property type="nucleotide sequence ID" value="NZ_JBHRXV010000005.1"/>
</dbReference>
<keyword evidence="3" id="KW-0560">Oxidoreductase</keyword>
<dbReference type="Pfam" id="PF00106">
    <property type="entry name" value="adh_short"/>
    <property type="match status" value="1"/>
</dbReference>
<dbReference type="Proteomes" id="UP001595615">
    <property type="component" value="Unassembled WGS sequence"/>
</dbReference>
<dbReference type="InterPro" id="IPR002347">
    <property type="entry name" value="SDR_fam"/>
</dbReference>
<evidence type="ECO:0000256" key="4">
    <source>
        <dbReference type="RuleBase" id="RU000363"/>
    </source>
</evidence>
<dbReference type="SUPFAM" id="SSF51735">
    <property type="entry name" value="NAD(P)-binding Rossmann-fold domains"/>
    <property type="match status" value="1"/>
</dbReference>